<dbReference type="AlphaFoldDB" id="A0A7I9ZQS2"/>
<reference evidence="1 2" key="1">
    <citation type="journal article" date="2019" name="Emerg. Microbes Infect.">
        <title>Comprehensive subspecies identification of 175 nontuberculous mycobacteria species based on 7547 genomic profiles.</title>
        <authorList>
            <person name="Matsumoto Y."/>
            <person name="Kinjo T."/>
            <person name="Motooka D."/>
            <person name="Nabeya D."/>
            <person name="Jung N."/>
            <person name="Uechi K."/>
            <person name="Horii T."/>
            <person name="Iida T."/>
            <person name="Fujita J."/>
            <person name="Nakamura S."/>
        </authorList>
    </citation>
    <scope>NUCLEOTIDE SEQUENCE [LARGE SCALE GENOMIC DNA]</scope>
    <source>
        <strain evidence="1 2">JCM 30996</strain>
    </source>
</reference>
<organism evidence="1 2">
    <name type="scientific">Mycolicibacterium hippocampi</name>
    <dbReference type="NCBI Taxonomy" id="659824"/>
    <lineage>
        <taxon>Bacteria</taxon>
        <taxon>Bacillati</taxon>
        <taxon>Actinomycetota</taxon>
        <taxon>Actinomycetes</taxon>
        <taxon>Mycobacteriales</taxon>
        <taxon>Mycobacteriaceae</taxon>
        <taxon>Mycolicibacterium</taxon>
    </lineage>
</organism>
<comment type="caution">
    <text evidence="1">The sequence shown here is derived from an EMBL/GenBank/DDBJ whole genome shotgun (WGS) entry which is preliminary data.</text>
</comment>
<gene>
    <name evidence="1" type="ORF">MHIP_38630</name>
</gene>
<evidence type="ECO:0000313" key="1">
    <source>
        <dbReference type="EMBL" id="GFH03380.1"/>
    </source>
</evidence>
<name>A0A7I9ZQS2_9MYCO</name>
<proteinExistence type="predicted"/>
<accession>A0A7I9ZQS2</accession>
<keyword evidence="2" id="KW-1185">Reference proteome</keyword>
<protein>
    <submittedName>
        <fullName evidence="1">Uncharacterized protein</fullName>
    </submittedName>
</protein>
<sequence length="102" mass="11152">MPPWTGAALLRDDSGMCETRRGVVTVPNTLGPGKLRQAKAEATRDVVSRLGEDEYLFPDSVRIDGGGTARWSEAHQDYALMDFHYLCTVRVPGCDGWGVPVT</sequence>
<dbReference type="Proteomes" id="UP000465304">
    <property type="component" value="Unassembled WGS sequence"/>
</dbReference>
<dbReference type="RefSeq" id="WP_163890982.1">
    <property type="nucleotide sequence ID" value="NZ_BLLB01000002.1"/>
</dbReference>
<evidence type="ECO:0000313" key="2">
    <source>
        <dbReference type="Proteomes" id="UP000465304"/>
    </source>
</evidence>
<dbReference type="EMBL" id="BLLB01000002">
    <property type="protein sequence ID" value="GFH03380.1"/>
    <property type="molecule type" value="Genomic_DNA"/>
</dbReference>